<protein>
    <recommendedName>
        <fullName evidence="5">Alpha-methylacyl-CoA racemase</fullName>
    </recommendedName>
</protein>
<dbReference type="STRING" id="87229.A0A4Z1KAV0"/>
<evidence type="ECO:0000256" key="2">
    <source>
        <dbReference type="SAM" id="MobiDB-lite"/>
    </source>
</evidence>
<proteinExistence type="inferred from homology"/>
<feature type="region of interest" description="Disordered" evidence="2">
    <location>
        <begin position="218"/>
        <end position="242"/>
    </location>
</feature>
<dbReference type="InterPro" id="IPR023606">
    <property type="entry name" value="CoA-Trfase_III_dom_1_sf"/>
</dbReference>
<dbReference type="AlphaFoldDB" id="A0A4Z1KAV0"/>
<dbReference type="Gene3D" id="3.30.1540.10">
    <property type="entry name" value="formyl-coa transferase, domain 3"/>
    <property type="match status" value="1"/>
</dbReference>
<dbReference type="SUPFAM" id="SSF89796">
    <property type="entry name" value="CoA-transferase family III (CaiB/BaiF)"/>
    <property type="match status" value="1"/>
</dbReference>
<evidence type="ECO:0000313" key="3">
    <source>
        <dbReference type="EMBL" id="TGO82548.1"/>
    </source>
</evidence>
<gene>
    <name evidence="3" type="ORF">BPOR_0808g00040</name>
</gene>
<accession>A0A4Z1KAV0</accession>
<comment type="similarity">
    <text evidence="1">Belongs to the CoA-transferase III family.</text>
</comment>
<keyword evidence="4" id="KW-1185">Reference proteome</keyword>
<evidence type="ECO:0000313" key="4">
    <source>
        <dbReference type="Proteomes" id="UP000297280"/>
    </source>
</evidence>
<dbReference type="Gene3D" id="3.40.50.10540">
    <property type="entry name" value="Crotonobetainyl-coa:carnitine coa-transferase, domain 1"/>
    <property type="match status" value="1"/>
</dbReference>
<dbReference type="Proteomes" id="UP000297280">
    <property type="component" value="Unassembled WGS sequence"/>
</dbReference>
<name>A0A4Z1KAV0_9HELO</name>
<evidence type="ECO:0000256" key="1">
    <source>
        <dbReference type="ARBA" id="ARBA00008383"/>
    </source>
</evidence>
<sequence>MTGAPPLTGIRVLEFAGLAPGPFAGLLLADYGASVLRIDRAVPNLTHSSSIPPPTSDLLTRHKSSIAVDLKANAGISFVKSLVAHADIIIDPFRPGVLEKLGLSPDVLLNLNPRIILARMTGFRRDGKYKDMAGHDINYIAVSGALSLLGRKNEKPLPPANILGDFAGGGATLFQGILLALLAREKSGKGQVVEANMVDGSAYLVTFPRLLMKTPMWNNPRGENTLDSGSPFYDTYETKDGK</sequence>
<dbReference type="InterPro" id="IPR044855">
    <property type="entry name" value="CoA-Trfase_III_dom3_sf"/>
</dbReference>
<dbReference type="GO" id="GO:0003824">
    <property type="term" value="F:catalytic activity"/>
    <property type="evidence" value="ECO:0007669"/>
    <property type="project" value="InterPro"/>
</dbReference>
<dbReference type="InterPro" id="IPR050509">
    <property type="entry name" value="CoA-transferase_III"/>
</dbReference>
<dbReference type="Pfam" id="PF02515">
    <property type="entry name" value="CoA_transf_3"/>
    <property type="match status" value="1"/>
</dbReference>
<reference evidence="3 4" key="1">
    <citation type="submission" date="2017-12" db="EMBL/GenBank/DDBJ databases">
        <title>Comparative genomics of Botrytis spp.</title>
        <authorList>
            <person name="Valero-Jimenez C.A."/>
            <person name="Tapia P."/>
            <person name="Veloso J."/>
            <person name="Silva-Moreno E."/>
            <person name="Staats M."/>
            <person name="Valdes J.H."/>
            <person name="Van Kan J.A.L."/>
        </authorList>
    </citation>
    <scope>NUCLEOTIDE SEQUENCE [LARGE SCALE GENOMIC DNA]</scope>
    <source>
        <strain evidence="3 4">MUCL3349</strain>
    </source>
</reference>
<dbReference type="EMBL" id="PQXO01000805">
    <property type="protein sequence ID" value="TGO82548.1"/>
    <property type="molecule type" value="Genomic_DNA"/>
</dbReference>
<dbReference type="PANTHER" id="PTHR48228:SF5">
    <property type="entry name" value="ALPHA-METHYLACYL-COA RACEMASE"/>
    <property type="match status" value="1"/>
</dbReference>
<dbReference type="InterPro" id="IPR003673">
    <property type="entry name" value="CoA-Trfase_fam_III"/>
</dbReference>
<evidence type="ECO:0008006" key="5">
    <source>
        <dbReference type="Google" id="ProtNLM"/>
    </source>
</evidence>
<organism evidence="3 4">
    <name type="scientific">Botrytis porri</name>
    <dbReference type="NCBI Taxonomy" id="87229"/>
    <lineage>
        <taxon>Eukaryota</taxon>
        <taxon>Fungi</taxon>
        <taxon>Dikarya</taxon>
        <taxon>Ascomycota</taxon>
        <taxon>Pezizomycotina</taxon>
        <taxon>Leotiomycetes</taxon>
        <taxon>Helotiales</taxon>
        <taxon>Sclerotiniaceae</taxon>
        <taxon>Botrytis</taxon>
    </lineage>
</organism>
<dbReference type="PANTHER" id="PTHR48228">
    <property type="entry name" value="SUCCINYL-COA--D-CITRAMALATE COA-TRANSFERASE"/>
    <property type="match status" value="1"/>
</dbReference>
<comment type="caution">
    <text evidence="3">The sequence shown here is derived from an EMBL/GenBank/DDBJ whole genome shotgun (WGS) entry which is preliminary data.</text>
</comment>